<dbReference type="InterPro" id="IPR003715">
    <property type="entry name" value="Poly_export_N"/>
</dbReference>
<keyword evidence="6" id="KW-1185">Reference proteome</keyword>
<keyword evidence="1 3" id="KW-0732">Signal</keyword>
<accession>A0A843YAR9</accession>
<feature type="domain" description="Polysaccharide export protein N-terminal" evidence="4">
    <location>
        <begin position="21"/>
        <end position="95"/>
    </location>
</feature>
<feature type="signal peptide" evidence="3">
    <location>
        <begin position="1"/>
        <end position="22"/>
    </location>
</feature>
<dbReference type="Pfam" id="PF02563">
    <property type="entry name" value="Poly_export"/>
    <property type="match status" value="1"/>
</dbReference>
<gene>
    <name evidence="5" type="ORF">GFB49_08100</name>
</gene>
<comment type="caution">
    <text evidence="5">The sequence shown here is derived from an EMBL/GenBank/DDBJ whole genome shotgun (WGS) entry which is preliminary data.</text>
</comment>
<name>A0A843YAR9_9RHOB</name>
<keyword evidence="2" id="KW-0175">Coiled coil</keyword>
<dbReference type="EMBL" id="WIBF01000004">
    <property type="protein sequence ID" value="MQQ08410.1"/>
    <property type="molecule type" value="Genomic_DNA"/>
</dbReference>
<reference evidence="5 6" key="1">
    <citation type="submission" date="2019-10" db="EMBL/GenBank/DDBJ databases">
        <title>Epibacterium sp. nov., isolated from seawater.</title>
        <authorList>
            <person name="Zhang X."/>
            <person name="Li N."/>
        </authorList>
    </citation>
    <scope>NUCLEOTIDE SEQUENCE [LARGE SCALE GENOMIC DNA]</scope>
    <source>
        <strain evidence="5 6">SM1979</strain>
    </source>
</reference>
<sequence length="400" mass="43229">MTHSLFKIALFATLGLGTALSAQDYQLTIGDRLSLDYNFVDRPKEMVVDLDGNIRLPELGSLRANGQSLDQVEELIESRMLQNGFSGIPTVSLEIQEYAPVVVTGLAEKGGQFQFFPGMTVGVALAMAGGSNGLQTTTGPQAEIASMAAQRRSVDFASQIAATAVQITRLEADRDNTALPLVMSDALRQSIPGADDAVIANHLRGESEILENDRATAEELLANWDKALSDSANQIALLDDRIDLKQELIAQLEVELDKANALKQQGLSTNTRTINAVQRLADEREDFLALQTTKLTIARAVSQTQITRTNFISNRKRDVLEALQAARIRMDFLQQSYRLTLSEIAILYGGIENLSAVTGGPGLSFALSGPRADRIAEGEITEATPLFPGDILVVKTDIGS</sequence>
<organism evidence="5 6">
    <name type="scientific">Tritonibacter litoralis</name>
    <dbReference type="NCBI Taxonomy" id="2662264"/>
    <lineage>
        <taxon>Bacteria</taxon>
        <taxon>Pseudomonadati</taxon>
        <taxon>Pseudomonadota</taxon>
        <taxon>Alphaproteobacteria</taxon>
        <taxon>Rhodobacterales</taxon>
        <taxon>Paracoccaceae</taxon>
        <taxon>Tritonibacter</taxon>
    </lineage>
</organism>
<evidence type="ECO:0000313" key="5">
    <source>
        <dbReference type="EMBL" id="MQQ08410.1"/>
    </source>
</evidence>
<dbReference type="AlphaFoldDB" id="A0A843YAR9"/>
<evidence type="ECO:0000313" key="6">
    <source>
        <dbReference type="Proteomes" id="UP000444174"/>
    </source>
</evidence>
<evidence type="ECO:0000256" key="1">
    <source>
        <dbReference type="ARBA" id="ARBA00022729"/>
    </source>
</evidence>
<dbReference type="Proteomes" id="UP000444174">
    <property type="component" value="Unassembled WGS sequence"/>
</dbReference>
<dbReference type="PANTHER" id="PTHR33619">
    <property type="entry name" value="POLYSACCHARIDE EXPORT PROTEIN GFCE-RELATED"/>
    <property type="match status" value="1"/>
</dbReference>
<dbReference type="GO" id="GO:0015159">
    <property type="term" value="F:polysaccharide transmembrane transporter activity"/>
    <property type="evidence" value="ECO:0007669"/>
    <property type="project" value="InterPro"/>
</dbReference>
<dbReference type="RefSeq" id="WP_153215364.1">
    <property type="nucleotide sequence ID" value="NZ_WIBF01000004.1"/>
</dbReference>
<proteinExistence type="predicted"/>
<feature type="coiled-coil region" evidence="2">
    <location>
        <begin position="200"/>
        <end position="265"/>
    </location>
</feature>
<evidence type="ECO:0000259" key="4">
    <source>
        <dbReference type="Pfam" id="PF02563"/>
    </source>
</evidence>
<feature type="chain" id="PRO_5032762207" description="Polysaccharide export protein N-terminal domain-containing protein" evidence="3">
    <location>
        <begin position="23"/>
        <end position="400"/>
    </location>
</feature>
<evidence type="ECO:0000256" key="2">
    <source>
        <dbReference type="SAM" id="Coils"/>
    </source>
</evidence>
<dbReference type="InterPro" id="IPR049712">
    <property type="entry name" value="Poly_export"/>
</dbReference>
<dbReference type="PANTHER" id="PTHR33619:SF3">
    <property type="entry name" value="POLYSACCHARIDE EXPORT PROTEIN GFCE-RELATED"/>
    <property type="match status" value="1"/>
</dbReference>
<protein>
    <recommendedName>
        <fullName evidence="4">Polysaccharide export protein N-terminal domain-containing protein</fullName>
    </recommendedName>
</protein>
<dbReference type="Gene3D" id="3.30.1950.10">
    <property type="entry name" value="wza like domain"/>
    <property type="match status" value="1"/>
</dbReference>
<evidence type="ECO:0000256" key="3">
    <source>
        <dbReference type="SAM" id="SignalP"/>
    </source>
</evidence>